<proteinExistence type="predicted"/>
<keyword evidence="2" id="KW-1185">Reference proteome</keyword>
<dbReference type="AlphaFoldDB" id="A0A1C0ARE1"/>
<sequence>MRLRSTIMAFVLALTLLPALPARADDSDLAKATAAISWLTAQTNSAGMLESSAGYGDVGLTLDAVLAGAAAGAPTTTLNRWLDGAATVFRERVIYSTGGRDTGTIAKAVVALHLAGRSTTSYAGVNPLALTSESLSLGAAAGWAGEPGKPTNVNAFGQAYVMLALARTGTVPAATVSFLASRQCSDGGFPMYFTQTSCTTSDPDGTAMLVMALRGALADGVPGAKAPLDRATAYLVAAQHSNGSYAATMPDGTRPENANTSGLAAAALADVAPSSVAKVRSWMATMQLTGGADTGAVAYNAADRARGLVSTTTRPRWVRATTQGLLAFAPVSFHSMLGFSVYSREGVHTVNGRQWRTRCEPYSQTTRCFTDIWATKVTEQDGRFVVQTGWVFNNLSYLPSPRSLWVTNPLGGKGQVKAAFSWTAADGRKWRVECDSAVTGWGGCRSYIWARVIVNTASAGQPARYTWDQDWVFNNLVYFS</sequence>
<gene>
    <name evidence="1" type="ORF">BCR15_13045</name>
</gene>
<dbReference type="Proteomes" id="UP000093501">
    <property type="component" value="Unassembled WGS sequence"/>
</dbReference>
<dbReference type="Gene3D" id="1.50.10.20">
    <property type="match status" value="1"/>
</dbReference>
<organism evidence="1 2">
    <name type="scientific">Tessaracoccus lapidicaptus</name>
    <dbReference type="NCBI Taxonomy" id="1427523"/>
    <lineage>
        <taxon>Bacteria</taxon>
        <taxon>Bacillati</taxon>
        <taxon>Actinomycetota</taxon>
        <taxon>Actinomycetes</taxon>
        <taxon>Propionibacteriales</taxon>
        <taxon>Propionibacteriaceae</taxon>
        <taxon>Tessaracoccus</taxon>
    </lineage>
</organism>
<reference evidence="2" key="1">
    <citation type="submission" date="2016-07" db="EMBL/GenBank/DDBJ databases">
        <authorList>
            <person name="Florea S."/>
            <person name="Webb J.S."/>
            <person name="Jaromczyk J."/>
            <person name="Schardl C.L."/>
        </authorList>
    </citation>
    <scope>NUCLEOTIDE SEQUENCE [LARGE SCALE GENOMIC DNA]</scope>
    <source>
        <strain evidence="2">IPBSL-7</strain>
    </source>
</reference>
<dbReference type="RefSeq" id="WP_068750038.1">
    <property type="nucleotide sequence ID" value="NZ_LR214441.1"/>
</dbReference>
<accession>A0A1C0ARE1</accession>
<dbReference type="SUPFAM" id="SSF48239">
    <property type="entry name" value="Terpenoid cyclases/Protein prenyltransferases"/>
    <property type="match status" value="1"/>
</dbReference>
<evidence type="ECO:0000313" key="2">
    <source>
        <dbReference type="Proteomes" id="UP000093501"/>
    </source>
</evidence>
<evidence type="ECO:0000313" key="1">
    <source>
        <dbReference type="EMBL" id="OCL36860.1"/>
    </source>
</evidence>
<dbReference type="InterPro" id="IPR008930">
    <property type="entry name" value="Terpenoid_cyclase/PrenylTrfase"/>
</dbReference>
<comment type="caution">
    <text evidence="1">The sequence shown here is derived from an EMBL/GenBank/DDBJ whole genome shotgun (WGS) entry which is preliminary data.</text>
</comment>
<dbReference type="EMBL" id="MBQD01000005">
    <property type="protein sequence ID" value="OCL36860.1"/>
    <property type="molecule type" value="Genomic_DNA"/>
</dbReference>
<protein>
    <submittedName>
        <fullName evidence="1">Uncharacterized protein</fullName>
    </submittedName>
</protein>
<name>A0A1C0ARE1_9ACTN</name>